<dbReference type="RefSeq" id="XP_018227108.1">
    <property type="nucleotide sequence ID" value="XM_018369391.1"/>
</dbReference>
<organism evidence="1 2">
    <name type="scientific">Pneumocystis carinii (strain B80)</name>
    <name type="common">Rat pneumocystis pneumonia agent</name>
    <name type="synonym">Pneumocystis carinii f. sp. carinii</name>
    <dbReference type="NCBI Taxonomy" id="1408658"/>
    <lineage>
        <taxon>Eukaryota</taxon>
        <taxon>Fungi</taxon>
        <taxon>Dikarya</taxon>
        <taxon>Ascomycota</taxon>
        <taxon>Taphrinomycotina</taxon>
        <taxon>Pneumocystomycetes</taxon>
        <taxon>Pneumocystaceae</taxon>
        <taxon>Pneumocystis</taxon>
    </lineage>
</organism>
<dbReference type="AlphaFoldDB" id="A0A0W4ZPN2"/>
<dbReference type="GeneID" id="28935593"/>
<dbReference type="EMBL" id="LFVZ01000003">
    <property type="protein sequence ID" value="KTW30317.1"/>
    <property type="molecule type" value="Genomic_DNA"/>
</dbReference>
<comment type="caution">
    <text evidence="1">The sequence shown here is derived from an EMBL/GenBank/DDBJ whole genome shotgun (WGS) entry which is preliminary data.</text>
</comment>
<reference evidence="2" key="1">
    <citation type="journal article" date="2016" name="Nat. Commun.">
        <title>Genome analysis of three Pneumocystis species reveals adaptation mechanisms to life exclusively in mammalian hosts.</title>
        <authorList>
            <person name="Ma L."/>
            <person name="Chen Z."/>
            <person name="Huang D.W."/>
            <person name="Kutty G."/>
            <person name="Ishihara M."/>
            <person name="Wang H."/>
            <person name="Abouelleil A."/>
            <person name="Bishop L."/>
            <person name="Davey E."/>
            <person name="Deng R."/>
            <person name="Deng X."/>
            <person name="Fan L."/>
            <person name="Fantoni G."/>
            <person name="Fitzgerald M."/>
            <person name="Gogineni E."/>
            <person name="Goldberg J.M."/>
            <person name="Handley G."/>
            <person name="Hu X."/>
            <person name="Huber C."/>
            <person name="Jiao X."/>
            <person name="Jones K."/>
            <person name="Levin J.Z."/>
            <person name="Liu Y."/>
            <person name="Macdonald P."/>
            <person name="Melnikov A."/>
            <person name="Raley C."/>
            <person name="Sassi M."/>
            <person name="Sherman B.T."/>
            <person name="Song X."/>
            <person name="Sykes S."/>
            <person name="Tran B."/>
            <person name="Walsh L."/>
            <person name="Xia Y."/>
            <person name="Yang J."/>
            <person name="Young S."/>
            <person name="Zeng Q."/>
            <person name="Zheng X."/>
            <person name="Stephens R."/>
            <person name="Nusbaum C."/>
            <person name="Birren B.W."/>
            <person name="Azadi P."/>
            <person name="Lempicki R.A."/>
            <person name="Cuomo C.A."/>
            <person name="Kovacs J.A."/>
        </authorList>
    </citation>
    <scope>NUCLEOTIDE SEQUENCE [LARGE SCALE GENOMIC DNA]</scope>
    <source>
        <strain evidence="2">B80</strain>
    </source>
</reference>
<protein>
    <submittedName>
        <fullName evidence="1">Uncharacterized protein</fullName>
    </submittedName>
</protein>
<gene>
    <name evidence="1" type="ORF">T552_00790</name>
</gene>
<dbReference type="Proteomes" id="UP000054454">
    <property type="component" value="Unassembled WGS sequence"/>
</dbReference>
<evidence type="ECO:0000313" key="2">
    <source>
        <dbReference type="Proteomes" id="UP000054454"/>
    </source>
</evidence>
<sequence length="145" mass="17215">MGSNKWFQINGFKFNRLLEVNKRNQNNYSHINNFSEDRISLKEISNLNNYLESLIRDDRNSKLIIIKKKSLNSRIAKNENIRSNDDSLFNSKNFDKISKNYNYNNARISNFNKVDKKIDLEDFSHVNSCNTYSTYIKQSNEDRES</sequence>
<keyword evidence="2" id="KW-1185">Reference proteome</keyword>
<evidence type="ECO:0000313" key="1">
    <source>
        <dbReference type="EMBL" id="KTW30317.1"/>
    </source>
</evidence>
<accession>A0A0W4ZPN2</accession>
<dbReference type="VEuPathDB" id="FungiDB:T552_00790"/>
<dbReference type="OrthoDB" id="10662558at2759"/>
<proteinExistence type="predicted"/>
<name>A0A0W4ZPN2_PNEC8</name>